<proteinExistence type="predicted"/>
<protein>
    <submittedName>
        <fullName evidence="1">Uncharacterized protein</fullName>
    </submittedName>
</protein>
<dbReference type="Proteomes" id="UP000274346">
    <property type="component" value="Chromosome"/>
</dbReference>
<organism evidence="1 2">
    <name type="scientific">Raoultella terrigena</name>
    <name type="common">Klebsiella terrigena</name>
    <dbReference type="NCBI Taxonomy" id="577"/>
    <lineage>
        <taxon>Bacteria</taxon>
        <taxon>Pseudomonadati</taxon>
        <taxon>Pseudomonadota</taxon>
        <taxon>Gammaproteobacteria</taxon>
        <taxon>Enterobacterales</taxon>
        <taxon>Enterobacteriaceae</taxon>
        <taxon>Klebsiella/Raoultella group</taxon>
        <taxon>Raoultella</taxon>
    </lineage>
</organism>
<accession>A0A3P8L167</accession>
<dbReference type="KEGG" id="rtg:NCTC13098_05576"/>
<evidence type="ECO:0000313" key="1">
    <source>
        <dbReference type="EMBL" id="VDR29172.1"/>
    </source>
</evidence>
<evidence type="ECO:0000313" key="2">
    <source>
        <dbReference type="Proteomes" id="UP000274346"/>
    </source>
</evidence>
<reference evidence="1 2" key="1">
    <citation type="submission" date="2018-12" db="EMBL/GenBank/DDBJ databases">
        <authorList>
            <consortium name="Pathogen Informatics"/>
        </authorList>
    </citation>
    <scope>NUCLEOTIDE SEQUENCE [LARGE SCALE GENOMIC DNA]</scope>
    <source>
        <strain evidence="1 2">NCTC13098</strain>
    </source>
</reference>
<dbReference type="AlphaFoldDB" id="A0A3P8L167"/>
<gene>
    <name evidence="1" type="ORF">NCTC13098_05576</name>
</gene>
<name>A0A3P8L167_RAOTE</name>
<dbReference type="EMBL" id="LR131271">
    <property type="protein sequence ID" value="VDR29172.1"/>
    <property type="molecule type" value="Genomic_DNA"/>
</dbReference>
<sequence>MKYKLVKQVMDNDALRNSFIDLAIKTFDLSFKDWYKKGLLDRVIHSLRFR</sequence>